<dbReference type="InterPro" id="IPR002347">
    <property type="entry name" value="SDR_fam"/>
</dbReference>
<evidence type="ECO:0000313" key="3">
    <source>
        <dbReference type="EMBL" id="SAL31512.1"/>
    </source>
</evidence>
<accession>A0A158GHL4</accession>
<keyword evidence="2" id="KW-0560">Oxidoreductase</keyword>
<dbReference type="EMBL" id="FCOK02000014">
    <property type="protein sequence ID" value="SAL31512.1"/>
    <property type="molecule type" value="Genomic_DNA"/>
</dbReference>
<evidence type="ECO:0000256" key="1">
    <source>
        <dbReference type="ARBA" id="ARBA00006484"/>
    </source>
</evidence>
<dbReference type="FunFam" id="3.40.50.720:FF:000084">
    <property type="entry name" value="Short-chain dehydrogenase reductase"/>
    <property type="match status" value="1"/>
</dbReference>
<dbReference type="PANTHER" id="PTHR42760">
    <property type="entry name" value="SHORT-CHAIN DEHYDROGENASES/REDUCTASES FAMILY MEMBER"/>
    <property type="match status" value="1"/>
</dbReference>
<dbReference type="InterPro" id="IPR020904">
    <property type="entry name" value="Sc_DH/Rdtase_CS"/>
</dbReference>
<dbReference type="NCBIfam" id="NF009466">
    <property type="entry name" value="PRK12826.1-2"/>
    <property type="match status" value="1"/>
</dbReference>
<dbReference type="PANTHER" id="PTHR42760:SF37">
    <property type="entry name" value="CLAVALDEHYDE DEHYDROGENASE"/>
    <property type="match status" value="1"/>
</dbReference>
<reference evidence="3 4" key="1">
    <citation type="submission" date="2016-01" db="EMBL/GenBank/DDBJ databases">
        <authorList>
            <person name="Oliw E.H."/>
        </authorList>
    </citation>
    <scope>NUCLEOTIDE SEQUENCE [LARGE SCALE GENOMIC DNA]</scope>
    <source>
        <strain evidence="3">LMG 27134</strain>
    </source>
</reference>
<dbReference type="Proteomes" id="UP000054683">
    <property type="component" value="Unassembled WGS sequence"/>
</dbReference>
<dbReference type="PROSITE" id="PS00061">
    <property type="entry name" value="ADH_SHORT"/>
    <property type="match status" value="1"/>
</dbReference>
<comment type="similarity">
    <text evidence="1">Belongs to the short-chain dehydrogenases/reductases (SDR) family.</text>
</comment>
<dbReference type="Pfam" id="PF13561">
    <property type="entry name" value="adh_short_C2"/>
    <property type="match status" value="1"/>
</dbReference>
<dbReference type="InterPro" id="IPR036291">
    <property type="entry name" value="NAD(P)-bd_dom_sf"/>
</dbReference>
<protein>
    <submittedName>
        <fullName evidence="3">3-ketoacyl-ACP reductase</fullName>
    </submittedName>
</protein>
<dbReference type="PRINTS" id="PR00080">
    <property type="entry name" value="SDRFAMILY"/>
</dbReference>
<dbReference type="GO" id="GO:0016616">
    <property type="term" value="F:oxidoreductase activity, acting on the CH-OH group of donors, NAD or NADP as acceptor"/>
    <property type="evidence" value="ECO:0007669"/>
    <property type="project" value="TreeGrafter"/>
</dbReference>
<evidence type="ECO:0000313" key="4">
    <source>
        <dbReference type="Proteomes" id="UP000054683"/>
    </source>
</evidence>
<dbReference type="PRINTS" id="PR00081">
    <property type="entry name" value="GDHRDH"/>
</dbReference>
<dbReference type="AlphaFoldDB" id="A0A158GHL4"/>
<dbReference type="OrthoDB" id="9806974at2"/>
<proteinExistence type="inferred from homology"/>
<name>A0A158GHL4_9BURK</name>
<dbReference type="RefSeq" id="WP_062085314.1">
    <property type="nucleotide sequence ID" value="NZ_FCOK02000014.1"/>
</dbReference>
<organism evidence="3 4">
    <name type="scientific">Caballeronia udeis</name>
    <dbReference type="NCBI Taxonomy" id="1232866"/>
    <lineage>
        <taxon>Bacteria</taxon>
        <taxon>Pseudomonadati</taxon>
        <taxon>Pseudomonadota</taxon>
        <taxon>Betaproteobacteria</taxon>
        <taxon>Burkholderiales</taxon>
        <taxon>Burkholderiaceae</taxon>
        <taxon>Caballeronia</taxon>
    </lineage>
</organism>
<dbReference type="Gene3D" id="3.40.50.720">
    <property type="entry name" value="NAD(P)-binding Rossmann-like Domain"/>
    <property type="match status" value="1"/>
</dbReference>
<evidence type="ECO:0000256" key="2">
    <source>
        <dbReference type="ARBA" id="ARBA00023002"/>
    </source>
</evidence>
<sequence length="265" mass="27909">MSVLNMLQPRSGLRVLVTGGGSGIGLVIARAFAETGARVHVCDASQQALDTLRADPANEAISTTHADVADKTAVARVFAEVESKLGGLDVLLNNAGIAGPTGGIDEMDVEQWEQTVAINLNAQFYFARLAVPLLRKSADGGSIISMSSVAGRLGYAFRTPYSATKWALVGLTKSLAIELGPHGIRVNTIQPGIVRGPRMERVIAARAEQLGLSYPEMEAKYLEKISLRRMTTQEEIAATALFLCSPGGSGISGQSISVCGNVEVL</sequence>
<gene>
    <name evidence="3" type="ORF">AWB69_02669</name>
</gene>
<dbReference type="SUPFAM" id="SSF51735">
    <property type="entry name" value="NAD(P)-binding Rossmann-fold domains"/>
    <property type="match status" value="1"/>
</dbReference>
<dbReference type="CDD" id="cd05233">
    <property type="entry name" value="SDR_c"/>
    <property type="match status" value="1"/>
</dbReference>